<protein>
    <submittedName>
        <fullName evidence="1">Molybdenum cofactor carrier</fullName>
    </submittedName>
</protein>
<reference evidence="1 2" key="1">
    <citation type="journal article" date="2019" name="Environ. Microbiol.">
        <title>At the nexus of three kingdoms: the genome of the mycorrhizal fungus Gigaspora margarita provides insights into plant, endobacterial and fungal interactions.</title>
        <authorList>
            <person name="Venice F."/>
            <person name="Ghignone S."/>
            <person name="Salvioli di Fossalunga A."/>
            <person name="Amselem J."/>
            <person name="Novero M."/>
            <person name="Xianan X."/>
            <person name="Sedzielewska Toro K."/>
            <person name="Morin E."/>
            <person name="Lipzen A."/>
            <person name="Grigoriev I.V."/>
            <person name="Henrissat B."/>
            <person name="Martin F.M."/>
            <person name="Bonfante P."/>
        </authorList>
    </citation>
    <scope>NUCLEOTIDE SEQUENCE [LARGE SCALE GENOMIC DNA]</scope>
    <source>
        <strain evidence="1 2">BEG34</strain>
    </source>
</reference>
<dbReference type="Proteomes" id="UP000439903">
    <property type="component" value="Unassembled WGS sequence"/>
</dbReference>
<sequence length="162" mass="18978">MPDTIIISGDQTGTERAALDAVLDHKRHDLKIDGYFINQRKAEDGPLSTKYTLRNLNTDNYLERNQENFTLANKTLILTVSTIKFDTNTIPNLEEKEYKFINLKETLNDNINHIDINSLIEWIKNDKIFITGPKQNNNNHVNIYDVVHEFLFYLFNELYRNS</sequence>
<evidence type="ECO:0000313" key="1">
    <source>
        <dbReference type="EMBL" id="KAF0535462.1"/>
    </source>
</evidence>
<name>A0A8H4AUX5_GIGMA</name>
<proteinExistence type="predicted"/>
<dbReference type="Pfam" id="PF12694">
    <property type="entry name" value="cpYpsA"/>
    <property type="match status" value="1"/>
</dbReference>
<comment type="caution">
    <text evidence="1">The sequence shown here is derived from an EMBL/GenBank/DDBJ whole genome shotgun (WGS) entry which is preliminary data.</text>
</comment>
<organism evidence="1 2">
    <name type="scientific">Gigaspora margarita</name>
    <dbReference type="NCBI Taxonomy" id="4874"/>
    <lineage>
        <taxon>Eukaryota</taxon>
        <taxon>Fungi</taxon>
        <taxon>Fungi incertae sedis</taxon>
        <taxon>Mucoromycota</taxon>
        <taxon>Glomeromycotina</taxon>
        <taxon>Glomeromycetes</taxon>
        <taxon>Diversisporales</taxon>
        <taxon>Gigasporaceae</taxon>
        <taxon>Gigaspora</taxon>
    </lineage>
</organism>
<evidence type="ECO:0000313" key="2">
    <source>
        <dbReference type="Proteomes" id="UP000439903"/>
    </source>
</evidence>
<dbReference type="OrthoDB" id="10323964at2759"/>
<keyword evidence="2" id="KW-1185">Reference proteome</keyword>
<gene>
    <name evidence="1" type="ORF">F8M41_009646</name>
</gene>
<dbReference type="AlphaFoldDB" id="A0A8H4AUX5"/>
<accession>A0A8H4AUX5</accession>
<dbReference type="InterPro" id="IPR024755">
    <property type="entry name" value="cpYpsA"/>
</dbReference>
<dbReference type="EMBL" id="WTPW01000206">
    <property type="protein sequence ID" value="KAF0535462.1"/>
    <property type="molecule type" value="Genomic_DNA"/>
</dbReference>
<dbReference type="Gene3D" id="3.40.50.450">
    <property type="match status" value="1"/>
</dbReference>